<dbReference type="Pfam" id="PF01769">
    <property type="entry name" value="MgtE"/>
    <property type="match status" value="2"/>
</dbReference>
<dbReference type="EMBL" id="JASDAP010000008">
    <property type="protein sequence ID" value="KAK1899047.1"/>
    <property type="molecule type" value="Genomic_DNA"/>
</dbReference>
<evidence type="ECO:0000256" key="8">
    <source>
        <dbReference type="ARBA" id="ARBA00023136"/>
    </source>
</evidence>
<evidence type="ECO:0000256" key="6">
    <source>
        <dbReference type="ARBA" id="ARBA00022989"/>
    </source>
</evidence>
<feature type="transmembrane region" description="Helical" evidence="9">
    <location>
        <begin position="260"/>
        <end position="280"/>
    </location>
</feature>
<evidence type="ECO:0000256" key="3">
    <source>
        <dbReference type="ARBA" id="ARBA00022448"/>
    </source>
</evidence>
<keyword evidence="5 9" id="KW-0460">Magnesium</keyword>
<evidence type="ECO:0000259" key="11">
    <source>
        <dbReference type="Pfam" id="PF01769"/>
    </source>
</evidence>
<keyword evidence="13" id="KW-1185">Reference proteome</keyword>
<feature type="transmembrane region" description="Helical" evidence="9">
    <location>
        <begin position="411"/>
        <end position="434"/>
    </location>
</feature>
<dbReference type="GO" id="GO:0008324">
    <property type="term" value="F:monoatomic cation transmembrane transporter activity"/>
    <property type="evidence" value="ECO:0007669"/>
    <property type="project" value="UniProtKB-UniRule"/>
</dbReference>
<dbReference type="AlphaFoldDB" id="A0AAD9FDZ2"/>
<dbReference type="InterPro" id="IPR036739">
    <property type="entry name" value="SLC41_membr_dom_sf"/>
</dbReference>
<evidence type="ECO:0000256" key="5">
    <source>
        <dbReference type="ARBA" id="ARBA00022842"/>
    </source>
</evidence>
<keyword evidence="8 9" id="KW-0472">Membrane</keyword>
<evidence type="ECO:0000313" key="13">
    <source>
        <dbReference type="Proteomes" id="UP001228049"/>
    </source>
</evidence>
<dbReference type="PANTHER" id="PTHR16228:SF22">
    <property type="entry name" value="SOLUTE CARRIER FAMILY 41 MEMBER 3"/>
    <property type="match status" value="1"/>
</dbReference>
<organism evidence="12 13">
    <name type="scientific">Dissostichus eleginoides</name>
    <name type="common">Patagonian toothfish</name>
    <name type="synonym">Dissostichus amissus</name>
    <dbReference type="NCBI Taxonomy" id="100907"/>
    <lineage>
        <taxon>Eukaryota</taxon>
        <taxon>Metazoa</taxon>
        <taxon>Chordata</taxon>
        <taxon>Craniata</taxon>
        <taxon>Vertebrata</taxon>
        <taxon>Euteleostomi</taxon>
        <taxon>Actinopterygii</taxon>
        <taxon>Neopterygii</taxon>
        <taxon>Teleostei</taxon>
        <taxon>Neoteleostei</taxon>
        <taxon>Acanthomorphata</taxon>
        <taxon>Eupercaria</taxon>
        <taxon>Perciformes</taxon>
        <taxon>Notothenioidei</taxon>
        <taxon>Nototheniidae</taxon>
        <taxon>Dissostichus</taxon>
    </lineage>
</organism>
<comment type="similarity">
    <text evidence="2 9">Belongs to the SLC41A transporter family.</text>
</comment>
<feature type="transmembrane region" description="Helical" evidence="9">
    <location>
        <begin position="385"/>
        <end position="405"/>
    </location>
</feature>
<keyword evidence="6 9" id="KW-1133">Transmembrane helix</keyword>
<dbReference type="FunFam" id="1.10.357.20:FF:000002">
    <property type="entry name" value="Solute carrier family 41, member 2"/>
    <property type="match status" value="1"/>
</dbReference>
<dbReference type="FunFam" id="1.10.357.20:FF:000001">
    <property type="entry name" value="Solute carrier family 41 member 2"/>
    <property type="match status" value="1"/>
</dbReference>
<dbReference type="Gene3D" id="1.10.357.20">
    <property type="entry name" value="SLC41 divalent cation transporters, integral membrane domain"/>
    <property type="match status" value="2"/>
</dbReference>
<protein>
    <recommendedName>
        <fullName evidence="9">Solute carrier family 41 member</fullName>
    </recommendedName>
</protein>
<evidence type="ECO:0000256" key="10">
    <source>
        <dbReference type="SAM" id="MobiDB-lite"/>
    </source>
</evidence>
<name>A0AAD9FDZ2_DISEL</name>
<accession>A0AAD9FDZ2</accession>
<feature type="domain" description="SLC41A/MgtE integral membrane" evidence="11">
    <location>
        <begin position="114"/>
        <end position="247"/>
    </location>
</feature>
<feature type="compositionally biased region" description="Basic residues" evidence="10">
    <location>
        <begin position="11"/>
        <end position="23"/>
    </location>
</feature>
<keyword evidence="4 9" id="KW-0812">Transmembrane</keyword>
<keyword evidence="7 9" id="KW-0406">Ion transport</keyword>
<feature type="transmembrane region" description="Helical" evidence="9">
    <location>
        <begin position="156"/>
        <end position="177"/>
    </location>
</feature>
<feature type="transmembrane region" description="Helical" evidence="9">
    <location>
        <begin position="292"/>
        <end position="311"/>
    </location>
</feature>
<comment type="function">
    <text evidence="9">Acts as a magnesium transporter.</text>
</comment>
<evidence type="ECO:0000256" key="2">
    <source>
        <dbReference type="ARBA" id="ARBA00009749"/>
    </source>
</evidence>
<feature type="transmembrane region" description="Helical" evidence="9">
    <location>
        <begin position="189"/>
        <end position="216"/>
    </location>
</feature>
<dbReference type="SUPFAM" id="SSF161093">
    <property type="entry name" value="MgtE membrane domain-like"/>
    <property type="match status" value="2"/>
</dbReference>
<reference evidence="12" key="1">
    <citation type="submission" date="2023-04" db="EMBL/GenBank/DDBJ databases">
        <title>Chromosome-level genome of Chaenocephalus aceratus.</title>
        <authorList>
            <person name="Park H."/>
        </authorList>
    </citation>
    <scope>NUCLEOTIDE SEQUENCE</scope>
    <source>
        <strain evidence="12">DE</strain>
        <tissue evidence="12">Muscle</tissue>
    </source>
</reference>
<feature type="compositionally biased region" description="Basic and acidic residues" evidence="10">
    <location>
        <begin position="52"/>
        <end position="61"/>
    </location>
</feature>
<evidence type="ECO:0000313" key="12">
    <source>
        <dbReference type="EMBL" id="KAK1899047.1"/>
    </source>
</evidence>
<dbReference type="GO" id="GO:0030001">
    <property type="term" value="P:metal ion transport"/>
    <property type="evidence" value="ECO:0007669"/>
    <property type="project" value="UniProtKB-UniRule"/>
</dbReference>
<comment type="caution">
    <text evidence="12">The sequence shown here is derived from an EMBL/GenBank/DDBJ whole genome shotgun (WGS) entry which is preliminary data.</text>
</comment>
<evidence type="ECO:0000256" key="4">
    <source>
        <dbReference type="ARBA" id="ARBA00022692"/>
    </source>
</evidence>
<dbReference type="GO" id="GO:0022890">
    <property type="term" value="F:inorganic cation transmembrane transporter activity"/>
    <property type="evidence" value="ECO:0007669"/>
    <property type="project" value="UniProtKB-UniRule"/>
</dbReference>
<feature type="region of interest" description="Disordered" evidence="10">
    <location>
        <begin position="1"/>
        <end position="61"/>
    </location>
</feature>
<feature type="transmembrane region" description="Helical" evidence="9">
    <location>
        <begin position="228"/>
        <end position="253"/>
    </location>
</feature>
<dbReference type="PANTHER" id="PTHR16228">
    <property type="entry name" value="DIVALENT CATION TRANSPORTER SOLUTE CARRIER FAMILY 41"/>
    <property type="match status" value="1"/>
</dbReference>
<dbReference type="Proteomes" id="UP001228049">
    <property type="component" value="Unassembled WGS sequence"/>
</dbReference>
<evidence type="ECO:0000256" key="9">
    <source>
        <dbReference type="RuleBase" id="RU369007"/>
    </source>
</evidence>
<sequence>MPGEDKPPQTRQRKKNKKSRSKGKSPSAGPGVVGSIEDQDDLLLPPVAPPPHKKEDKPKVSAAKVEDESSIAICLQVLFPYLLAGMGMVMAGHVLDNVQHWEVFKVITEVFILVPALVGLKGNLEMTLAARLSTAANTGQMDDPGKQWTMVCSNLALIQVQATVVGFLAAVAAICLGSFSRGGIELDQAAVLCASSIITAFVAALSLGLVMIGVIIGSRKVGINPDNVATPIAASLGDLITLSLLATVSTVLYEYIDVWYLSPLVCVLFLALIPLWVVLARRSPQISEVLRSGWQPVLVAMSISSFGGLILDKTVSDPNFKGMAVFTPVMNGVGGNLVAIQASRISTYLHFWSIPGVLPYKMRQHWPNPCITFFSSGVNSRSARVLLMLVVPGHLVFLYAISLLQGEEAPISVAFGICYLFAALLQVAILLYLADLIVRVMWRRSLDPDNFSIPYLTAVGDLLGTGFLALCFHSVSLVQNLGL</sequence>
<feature type="transmembrane region" description="Helical" evidence="9">
    <location>
        <begin position="455"/>
        <end position="475"/>
    </location>
</feature>
<evidence type="ECO:0000256" key="7">
    <source>
        <dbReference type="ARBA" id="ARBA00023065"/>
    </source>
</evidence>
<feature type="domain" description="SLC41A/MgtE integral membrane" evidence="11">
    <location>
        <begin position="327"/>
        <end position="470"/>
    </location>
</feature>
<feature type="transmembrane region" description="Helical" evidence="9">
    <location>
        <begin position="70"/>
        <end position="91"/>
    </location>
</feature>
<dbReference type="InterPro" id="IPR006667">
    <property type="entry name" value="SLC41_membr_dom"/>
</dbReference>
<evidence type="ECO:0000256" key="1">
    <source>
        <dbReference type="ARBA" id="ARBA00004141"/>
    </source>
</evidence>
<proteinExistence type="inferred from homology"/>
<keyword evidence="3 9" id="KW-0813">Transport</keyword>
<comment type="subcellular location">
    <subcellularLocation>
        <location evidence="1 9">Membrane</location>
        <topology evidence="1 9">Multi-pass membrane protein</topology>
    </subcellularLocation>
</comment>
<gene>
    <name evidence="12" type="ORF">KUDE01_018569</name>
</gene>
<dbReference type="InterPro" id="IPR045349">
    <property type="entry name" value="SLC41A1-3"/>
</dbReference>
<dbReference type="GO" id="GO:0005886">
    <property type="term" value="C:plasma membrane"/>
    <property type="evidence" value="ECO:0007669"/>
    <property type="project" value="TreeGrafter"/>
</dbReference>